<gene>
    <name evidence="2" type="ORF">HCN44_009196</name>
</gene>
<evidence type="ECO:0000313" key="3">
    <source>
        <dbReference type="Proteomes" id="UP000639338"/>
    </source>
</evidence>
<dbReference type="EMBL" id="JACMRX010000001">
    <property type="protein sequence ID" value="KAF7997798.1"/>
    <property type="molecule type" value="Genomic_DNA"/>
</dbReference>
<feature type="region of interest" description="Disordered" evidence="1">
    <location>
        <begin position="20"/>
        <end position="49"/>
    </location>
</feature>
<keyword evidence="3" id="KW-1185">Reference proteome</keyword>
<feature type="compositionally biased region" description="Low complexity" evidence="1">
    <location>
        <begin position="122"/>
        <end position="133"/>
    </location>
</feature>
<sequence>MSRTSFTEVYSRKPTECRSYCRESDSKGSQNACSNFIENRKPTSSSSEQHTFKKFIENDKNNKYCRLAGGGNTRGGGGGSCCCSSKKSSNLSPCALRSTKTSAAAASTPPSPSPYCRSYKHQQTISQRQTQPQRQERNKGAKGNCPCSSVSNGQASSHNPQELQGGYCSSQRTNNRSSNVQGGCGGHSCGKIYSCAGSSGGKSCFPRNHQKRNGECCGGTNKNSMNHGGCC</sequence>
<accession>A0A834Y210</accession>
<evidence type="ECO:0000256" key="1">
    <source>
        <dbReference type="SAM" id="MobiDB-lite"/>
    </source>
</evidence>
<protein>
    <submittedName>
        <fullName evidence="2">Uncharacterized protein</fullName>
    </submittedName>
</protein>
<organism evidence="2 3">
    <name type="scientific">Aphidius gifuensis</name>
    <name type="common">Parasitoid wasp</name>
    <dbReference type="NCBI Taxonomy" id="684658"/>
    <lineage>
        <taxon>Eukaryota</taxon>
        <taxon>Metazoa</taxon>
        <taxon>Ecdysozoa</taxon>
        <taxon>Arthropoda</taxon>
        <taxon>Hexapoda</taxon>
        <taxon>Insecta</taxon>
        <taxon>Pterygota</taxon>
        <taxon>Neoptera</taxon>
        <taxon>Endopterygota</taxon>
        <taxon>Hymenoptera</taxon>
        <taxon>Apocrita</taxon>
        <taxon>Ichneumonoidea</taxon>
        <taxon>Braconidae</taxon>
        <taxon>Aphidiinae</taxon>
        <taxon>Aphidius</taxon>
    </lineage>
</organism>
<reference evidence="2 3" key="1">
    <citation type="submission" date="2020-08" db="EMBL/GenBank/DDBJ databases">
        <title>Aphidius gifuensis genome sequencing and assembly.</title>
        <authorList>
            <person name="Du Z."/>
        </authorList>
    </citation>
    <scope>NUCLEOTIDE SEQUENCE [LARGE SCALE GENOMIC DNA]</scope>
    <source>
        <strain evidence="2">YNYX2018</strain>
        <tissue evidence="2">Adults</tissue>
    </source>
</reference>
<comment type="caution">
    <text evidence="2">The sequence shown here is derived from an EMBL/GenBank/DDBJ whole genome shotgun (WGS) entry which is preliminary data.</text>
</comment>
<name>A0A834Y210_APHGI</name>
<feature type="region of interest" description="Disordered" evidence="1">
    <location>
        <begin position="101"/>
        <end position="170"/>
    </location>
</feature>
<proteinExistence type="predicted"/>
<dbReference type="AlphaFoldDB" id="A0A834Y210"/>
<feature type="compositionally biased region" description="Polar residues" evidence="1">
    <location>
        <begin position="27"/>
        <end position="49"/>
    </location>
</feature>
<feature type="compositionally biased region" description="Polar residues" evidence="1">
    <location>
        <begin position="146"/>
        <end position="170"/>
    </location>
</feature>
<evidence type="ECO:0000313" key="2">
    <source>
        <dbReference type="EMBL" id="KAF7997798.1"/>
    </source>
</evidence>
<dbReference type="Proteomes" id="UP000639338">
    <property type="component" value="Unassembled WGS sequence"/>
</dbReference>